<dbReference type="RefSeq" id="WP_249103722.1">
    <property type="nucleotide sequence ID" value="NZ_JAMAST010000026.1"/>
</dbReference>
<gene>
    <name evidence="1" type="ORF">M3N64_13340</name>
</gene>
<reference evidence="1 2" key="1">
    <citation type="submission" date="2022-05" db="EMBL/GenBank/DDBJ databases">
        <title>Sporolactobacillus sp nov CPB3-1, isolated from tree bark (Mangifera indica L.).</title>
        <authorList>
            <person name="Phuengjayaem S."/>
            <person name="Tanasupawat S."/>
        </authorList>
    </citation>
    <scope>NUCLEOTIDE SEQUENCE [LARGE SCALE GENOMIC DNA]</scope>
    <source>
        <strain evidence="1 2">CPB3-1</strain>
    </source>
</reference>
<dbReference type="Proteomes" id="UP001203004">
    <property type="component" value="Unassembled WGS sequence"/>
</dbReference>
<name>A0ABT0MDF6_9BACL</name>
<keyword evidence="2" id="KW-1185">Reference proteome</keyword>
<evidence type="ECO:0000313" key="2">
    <source>
        <dbReference type="Proteomes" id="UP001203004"/>
    </source>
</evidence>
<protein>
    <submittedName>
        <fullName evidence="1">Uncharacterized protein</fullName>
    </submittedName>
</protein>
<proteinExistence type="predicted"/>
<evidence type="ECO:0000313" key="1">
    <source>
        <dbReference type="EMBL" id="MCL1632904.1"/>
    </source>
</evidence>
<organism evidence="1 2">
    <name type="scientific">Sporolactobacillus mangiferae</name>
    <dbReference type="NCBI Taxonomy" id="2940498"/>
    <lineage>
        <taxon>Bacteria</taxon>
        <taxon>Bacillati</taxon>
        <taxon>Bacillota</taxon>
        <taxon>Bacilli</taxon>
        <taxon>Bacillales</taxon>
        <taxon>Sporolactobacillaceae</taxon>
        <taxon>Sporolactobacillus</taxon>
    </lineage>
</organism>
<accession>A0ABT0MDF6</accession>
<dbReference type="EMBL" id="JAMAST010000026">
    <property type="protein sequence ID" value="MCL1632904.1"/>
    <property type="molecule type" value="Genomic_DNA"/>
</dbReference>
<sequence>MFRKTGPYFRTNRRFSCSLATGAPRASSGKLESAGSRWHLISRNVPLAPVRFPFFRKPQIDSNV</sequence>
<comment type="caution">
    <text evidence="1">The sequence shown here is derived from an EMBL/GenBank/DDBJ whole genome shotgun (WGS) entry which is preliminary data.</text>
</comment>